<dbReference type="Proteomes" id="UP001326613">
    <property type="component" value="Chromosome"/>
</dbReference>
<proteinExistence type="predicted"/>
<organism evidence="1 2">
    <name type="scientific">Candidatus Trichorickettsia mobilis</name>
    <dbReference type="NCBI Taxonomy" id="1346319"/>
    <lineage>
        <taxon>Bacteria</taxon>
        <taxon>Pseudomonadati</taxon>
        <taxon>Pseudomonadota</taxon>
        <taxon>Alphaproteobacteria</taxon>
        <taxon>Rickettsiales</taxon>
        <taxon>Rickettsiaceae</taxon>
        <taxon>Rickettsieae</taxon>
        <taxon>Candidatus Trichorickettsia</taxon>
    </lineage>
</organism>
<dbReference type="EMBL" id="CP112932">
    <property type="protein sequence ID" value="WPY01440.1"/>
    <property type="molecule type" value="Genomic_DNA"/>
</dbReference>
<name>A0ABZ0UTS4_9RICK</name>
<reference evidence="1 2" key="1">
    <citation type="submission" date="2022-10" db="EMBL/GenBank/DDBJ databases">
        <title>Host association and intracellularity evolved multiple times independently in the Rickettsiales.</title>
        <authorList>
            <person name="Castelli M."/>
            <person name="Nardi T."/>
            <person name="Gammuto L."/>
            <person name="Bellinzona G."/>
            <person name="Sabaneyeva E."/>
            <person name="Potekhin A."/>
            <person name="Serra V."/>
            <person name="Petroni G."/>
            <person name="Sassera D."/>
        </authorList>
    </citation>
    <scope>NUCLEOTIDE SEQUENCE [LARGE SCALE GENOMIC DNA]</scope>
    <source>
        <strain evidence="1 2">Kr 154-4</strain>
    </source>
</reference>
<sequence length="433" mass="48990">MKKFKENKKNIDKLESLSITFIKALKEHNKKQSLNKFTEELCRESQYINQLQAFDCFSMINHILINPENSHKILLNTLFQTPAFTKKLLQYLDSGNAHEIMCTKNAIKQALKKCPEIIENLVTSITSVSSLENILKILNLKLLEQQTELEQILVKYDFSPECQLILEEALIATNPNYIGNAPTILAKTEIPVIQKIINNIHTNCDMSNSIEKIVEKITKVYNLHPVMQKIFEGASDYKIYIMDLEEGIAGHSNCLGITTPNGKVHIVASKEALAGDDKALTNFVGSIVHELVHAACYEFFHNNAYPYSASYSETTPTIKFVETLPLLIQLFGHIIVDNYNKSSYNAEGIAYFIGQYVETCLTLGIEASSFEEFASLHYSQAITTDQTYIDLFNYLDHNFIMSIDDTLNKSSVSSYESSITGAIDIYNTFDCQF</sequence>
<evidence type="ECO:0000313" key="1">
    <source>
        <dbReference type="EMBL" id="WPY01440.1"/>
    </source>
</evidence>
<keyword evidence="2" id="KW-1185">Reference proteome</keyword>
<gene>
    <name evidence="1" type="ORF">Trichorick_01353</name>
</gene>
<protein>
    <submittedName>
        <fullName evidence="1">Uncharacterized protein</fullName>
    </submittedName>
</protein>
<dbReference type="RefSeq" id="WP_323738213.1">
    <property type="nucleotide sequence ID" value="NZ_CP112932.1"/>
</dbReference>
<accession>A0ABZ0UTS4</accession>
<evidence type="ECO:0000313" key="2">
    <source>
        <dbReference type="Proteomes" id="UP001326613"/>
    </source>
</evidence>